<dbReference type="InterPro" id="IPR012910">
    <property type="entry name" value="Plug_dom"/>
</dbReference>
<dbReference type="Gene3D" id="2.170.130.10">
    <property type="entry name" value="TonB-dependent receptor, plug domain"/>
    <property type="match status" value="1"/>
</dbReference>
<dbReference type="InterPro" id="IPR000531">
    <property type="entry name" value="Beta-barrel_TonB"/>
</dbReference>
<dbReference type="PANTHER" id="PTHR40980">
    <property type="entry name" value="PLUG DOMAIN-CONTAINING PROTEIN"/>
    <property type="match status" value="1"/>
</dbReference>
<evidence type="ECO:0000256" key="3">
    <source>
        <dbReference type="ARBA" id="ARBA00023237"/>
    </source>
</evidence>
<evidence type="ECO:0000313" key="8">
    <source>
        <dbReference type="EMBL" id="MER2490406.1"/>
    </source>
</evidence>
<keyword evidence="2 4" id="KW-0472">Membrane</keyword>
<dbReference type="RefSeq" id="WP_143873282.1">
    <property type="nucleotide sequence ID" value="NZ_CP041661.1"/>
</dbReference>
<evidence type="ECO:0000256" key="4">
    <source>
        <dbReference type="RuleBase" id="RU003357"/>
    </source>
</evidence>
<evidence type="ECO:0000256" key="2">
    <source>
        <dbReference type="ARBA" id="ARBA00023136"/>
    </source>
</evidence>
<keyword evidence="9" id="KW-1185">Reference proteome</keyword>
<keyword evidence="8" id="KW-0675">Receptor</keyword>
<evidence type="ECO:0000256" key="5">
    <source>
        <dbReference type="SAM" id="SignalP"/>
    </source>
</evidence>
<comment type="similarity">
    <text evidence="4">Belongs to the TonB-dependent receptor family.</text>
</comment>
<name>A0ABV1RC75_9ALTE</name>
<keyword evidence="4" id="KW-0798">TonB box</keyword>
<keyword evidence="3" id="KW-0998">Cell outer membrane</keyword>
<evidence type="ECO:0000259" key="6">
    <source>
        <dbReference type="Pfam" id="PF00593"/>
    </source>
</evidence>
<accession>A0ABV1RC75</accession>
<dbReference type="Proteomes" id="UP001467690">
    <property type="component" value="Unassembled WGS sequence"/>
</dbReference>
<dbReference type="InterPro" id="IPR037066">
    <property type="entry name" value="Plug_dom_sf"/>
</dbReference>
<dbReference type="Gene3D" id="2.40.170.20">
    <property type="entry name" value="TonB-dependent receptor, beta-barrel domain"/>
    <property type="match status" value="1"/>
</dbReference>
<protein>
    <submittedName>
        <fullName evidence="8">TonB-dependent receptor</fullName>
    </submittedName>
</protein>
<evidence type="ECO:0000313" key="9">
    <source>
        <dbReference type="Proteomes" id="UP001467690"/>
    </source>
</evidence>
<sequence>MAHTIKNMKSFKKSLISLAVLGLLQPVYAAEDSQQETETIEVKGIRGSVISAQAIKRDADTFVDSITATDIGALPDSSVLESLARVPGVSIDQFASPNDPDHFSAQGSGAVVRGMSQTRSEFNGRDSFSATSGRGLSFSDVSSTMMAGVDVYKNQTADMIEGGIAGTISLRTRKPFDSQGRKVALTLEANYGDMASEVTPTIAGLYSDRWETQSGHWGILVNASRSEIATESHGIQSKRFEFRPLEQMIEAGAVAEDAPYYTYNGTFANIPEGVEVGDRGILMPAGSNLTMKNDTHIRSGLAGALQWKSLDGDIEASLQFMRSKSDSSWKENALKSDVGYASRTDEQFTYPAPDDQWDITPEGTFQSGTISDRRSGWRGDGERWSNMNEVHNFGLQIGADTRYHEDISVVDDLSFNVRWMANDNWELEADIQHIEAARDTYDMQLIYAVRGVQNYDLMGGDDYPTLHLGNPFAHMTNEQLTAHYEQYGVDYTGDDYFTQPSSYLMHAGMDHFGDSEGTSDAIRLDAKYFLDDNVFSSVKFGVRYRKRDQTIRLTQYDWGKLAPMWKDRGWLDSELMIDAGLADEYDVINWGDFYRGDALNILGGNQMFHPSEALVKDRYNLGDRLAPLAADDCLDFVMADDRVSEDDCSEINLNGYFKDNEISHTSEENKAVYVRIDYDTDIADHRVSGNFGVRLVEIVSETDGFMIFPEMNTTTPAPEGWDPYNYNIEAYDLFAEESEFLGDAYNYLPQEIKGFASGAYTKNFAKNKTRRVLPSFNLKIELTDDLLARFALSKAIALPDIGDLRNYTRLGPIAYTTSVSYKDPYYHAENPHPDAPADSTTGMPVDEFGEDLEQQRVINPDSVIFEGWSGSAGNPFLKPMESNQLDLSLEWYFADDGSIVSSFFYKDLSNFFIKGGYNVDYTNPDTGVTQTAIIDGPTNGGKGEMKGVELSYNQFYQFLPSPFDGLGLQANYSYIKAEGVPNSNLDSSDVANEGGGEALDIFKGQLPLRGQSEHTANLIGMYEKDGWSARIAYKWRSKFLLTSKDVITELPIFNDDEGQLDASLFYQLTDSIKVGVQGVNLTAEQTKTFQQVDNNLQLGRSWFTKDRRYQLIIRANF</sequence>
<dbReference type="EMBL" id="JBELOE010000051">
    <property type="protein sequence ID" value="MER2490406.1"/>
    <property type="molecule type" value="Genomic_DNA"/>
</dbReference>
<reference evidence="8 9" key="1">
    <citation type="submission" date="2024-06" db="EMBL/GenBank/DDBJ databases">
        <authorList>
            <person name="Chen R.Y."/>
        </authorList>
    </citation>
    <scope>NUCLEOTIDE SEQUENCE [LARGE SCALE GENOMIC DNA]</scope>
    <source>
        <strain evidence="8 9">D2</strain>
    </source>
</reference>
<gene>
    <name evidence="8" type="ORF">ABS311_00690</name>
</gene>
<dbReference type="Pfam" id="PF07715">
    <property type="entry name" value="Plug"/>
    <property type="match status" value="1"/>
</dbReference>
<evidence type="ECO:0000256" key="1">
    <source>
        <dbReference type="ARBA" id="ARBA00004442"/>
    </source>
</evidence>
<evidence type="ECO:0000259" key="7">
    <source>
        <dbReference type="Pfam" id="PF07715"/>
    </source>
</evidence>
<feature type="domain" description="TonB-dependent receptor-like beta-barrel" evidence="6">
    <location>
        <begin position="490"/>
        <end position="1081"/>
    </location>
</feature>
<dbReference type="Pfam" id="PF00593">
    <property type="entry name" value="TonB_dep_Rec_b-barrel"/>
    <property type="match status" value="1"/>
</dbReference>
<comment type="caution">
    <text evidence="8">The sequence shown here is derived from an EMBL/GenBank/DDBJ whole genome shotgun (WGS) entry which is preliminary data.</text>
</comment>
<proteinExistence type="inferred from homology"/>
<organism evidence="8 9">
    <name type="scientific">Catenovulum sediminis</name>
    <dbReference type="NCBI Taxonomy" id="1740262"/>
    <lineage>
        <taxon>Bacteria</taxon>
        <taxon>Pseudomonadati</taxon>
        <taxon>Pseudomonadota</taxon>
        <taxon>Gammaproteobacteria</taxon>
        <taxon>Alteromonadales</taxon>
        <taxon>Alteromonadaceae</taxon>
        <taxon>Catenovulum</taxon>
    </lineage>
</organism>
<feature type="signal peptide" evidence="5">
    <location>
        <begin position="1"/>
        <end position="29"/>
    </location>
</feature>
<dbReference type="InterPro" id="IPR036942">
    <property type="entry name" value="Beta-barrel_TonB_sf"/>
</dbReference>
<dbReference type="PANTHER" id="PTHR40980:SF3">
    <property type="entry name" value="TONB-DEPENDENT RECEPTOR-LIKE BETA-BARREL DOMAIN-CONTAINING PROTEIN"/>
    <property type="match status" value="1"/>
</dbReference>
<feature type="chain" id="PRO_5045492975" evidence="5">
    <location>
        <begin position="30"/>
        <end position="1117"/>
    </location>
</feature>
<feature type="domain" description="TonB-dependent receptor plug" evidence="7">
    <location>
        <begin position="56"/>
        <end position="167"/>
    </location>
</feature>
<comment type="subcellular location">
    <subcellularLocation>
        <location evidence="1 4">Cell outer membrane</location>
    </subcellularLocation>
</comment>
<dbReference type="NCBIfam" id="TIGR01782">
    <property type="entry name" value="TonB-Xanth-Caul"/>
    <property type="match status" value="1"/>
</dbReference>
<keyword evidence="5" id="KW-0732">Signal</keyword>
<dbReference type="SUPFAM" id="SSF56935">
    <property type="entry name" value="Porins"/>
    <property type="match status" value="1"/>
</dbReference>
<dbReference type="InterPro" id="IPR010104">
    <property type="entry name" value="TonB_rcpt_bac"/>
</dbReference>